<keyword evidence="5" id="KW-1185">Reference proteome</keyword>
<keyword evidence="3 4" id="KW-0808">Transferase</keyword>
<dbReference type="AlphaFoldDB" id="A0A5S9NVN4"/>
<dbReference type="CDD" id="cd03801">
    <property type="entry name" value="GT4_PimA-like"/>
    <property type="match status" value="1"/>
</dbReference>
<dbReference type="Proteomes" id="UP000433050">
    <property type="component" value="Unassembled WGS sequence"/>
</dbReference>
<evidence type="ECO:0000313" key="4">
    <source>
        <dbReference type="EMBL" id="CAA0094796.1"/>
    </source>
</evidence>
<keyword evidence="2 4" id="KW-0328">Glycosyltransferase</keyword>
<dbReference type="Pfam" id="PF13692">
    <property type="entry name" value="Glyco_trans_1_4"/>
    <property type="match status" value="1"/>
</dbReference>
<reference evidence="4 5" key="1">
    <citation type="submission" date="2019-12" db="EMBL/GenBank/DDBJ databases">
        <authorList>
            <person name="Reyes-Prieto M."/>
        </authorList>
    </citation>
    <scope>NUCLEOTIDE SEQUENCE [LARGE SCALE GENOMIC DNA]</scope>
    <source>
        <strain evidence="4">HF14-78462</strain>
    </source>
</reference>
<dbReference type="GO" id="GO:0102710">
    <property type="term" value="F:D-inositol-3-phosphate glycosyltransferase activity"/>
    <property type="evidence" value="ECO:0007669"/>
    <property type="project" value="UniProtKB-EC"/>
</dbReference>
<dbReference type="SUPFAM" id="SSF53756">
    <property type="entry name" value="UDP-Glycosyltransferase/glycogen phosphorylase"/>
    <property type="match status" value="1"/>
</dbReference>
<sequence>MTEKTAVDPARLEVVAPNFKRRLSGVTSTLERVVPYQARDVGIAALGPRLAPGVPRIGFLDLRRLWRRPASRRTRIWHARRNVEMLAGVVLRDVLRMPLTLVFTSASQRWHTRWSRFLISRMDAVIATSAKTASYLQRPSTVIHHGIDTGTFVPAPDKAQARKAVGLPEDLKMVGCFGRIRAQKGTDVFVDALIRILPDHPGWGGVVLGRATGAHTAFFAEQREKVEKAGLADRILFPGEVATSDIAPWYRALDLYVAPQRWEGFGVTPLEAMASGVPVVATMVGAFEELVVEGKTGTMIPPGDVEAMAGAVEAFMQLDEAGRATRAEASRRHILESHSIEVEAKRINAVYDEVWATR</sequence>
<dbReference type="RefSeq" id="WP_159598603.1">
    <property type="nucleotide sequence ID" value="NZ_CACSAS010000001.1"/>
</dbReference>
<proteinExistence type="inferred from homology"/>
<evidence type="ECO:0000256" key="1">
    <source>
        <dbReference type="ARBA" id="ARBA00009481"/>
    </source>
</evidence>
<organism evidence="4 5">
    <name type="scientific">Starkeya nomas</name>
    <dbReference type="NCBI Taxonomy" id="2666134"/>
    <lineage>
        <taxon>Bacteria</taxon>
        <taxon>Pseudomonadati</taxon>
        <taxon>Pseudomonadota</taxon>
        <taxon>Alphaproteobacteria</taxon>
        <taxon>Hyphomicrobiales</taxon>
        <taxon>Xanthobacteraceae</taxon>
        <taxon>Starkeya</taxon>
    </lineage>
</organism>
<evidence type="ECO:0000256" key="2">
    <source>
        <dbReference type="ARBA" id="ARBA00022676"/>
    </source>
</evidence>
<evidence type="ECO:0000256" key="3">
    <source>
        <dbReference type="ARBA" id="ARBA00022679"/>
    </source>
</evidence>
<dbReference type="EMBL" id="CACSAS010000001">
    <property type="protein sequence ID" value="CAA0094796.1"/>
    <property type="molecule type" value="Genomic_DNA"/>
</dbReference>
<accession>A0A5S9NVN4</accession>
<gene>
    <name evidence="4" type="primary">mshA_2</name>
    <name evidence="4" type="ORF">STARVERO_01792</name>
</gene>
<dbReference type="PANTHER" id="PTHR12526:SF640">
    <property type="entry name" value="COLANIC ACID BIOSYNTHESIS GLYCOSYLTRANSFERASE WCAL-RELATED"/>
    <property type="match status" value="1"/>
</dbReference>
<name>A0A5S9NVN4_9HYPH</name>
<protein>
    <submittedName>
        <fullName evidence="4">D-inositol-3-phosphate glycosyltransferase</fullName>
        <ecNumber evidence="4">2.4.1.250</ecNumber>
    </submittedName>
</protein>
<dbReference type="EC" id="2.4.1.250" evidence="4"/>
<dbReference type="Gene3D" id="3.40.50.2000">
    <property type="entry name" value="Glycogen Phosphorylase B"/>
    <property type="match status" value="2"/>
</dbReference>
<comment type="similarity">
    <text evidence="1">Belongs to the glycosyltransferase group 1 family. Glycosyltransferase 4 subfamily.</text>
</comment>
<evidence type="ECO:0000313" key="5">
    <source>
        <dbReference type="Proteomes" id="UP000433050"/>
    </source>
</evidence>
<dbReference type="PANTHER" id="PTHR12526">
    <property type="entry name" value="GLYCOSYLTRANSFERASE"/>
    <property type="match status" value="1"/>
</dbReference>